<feature type="non-terminal residue" evidence="1">
    <location>
        <position position="1"/>
    </location>
</feature>
<dbReference type="InParanoid" id="A0A1Y2G6J7"/>
<evidence type="ECO:0000313" key="1">
    <source>
        <dbReference type="EMBL" id="ORY98260.1"/>
    </source>
</evidence>
<keyword evidence="2" id="KW-1185">Reference proteome</keyword>
<reference evidence="1 2" key="1">
    <citation type="submission" date="2016-07" db="EMBL/GenBank/DDBJ databases">
        <title>Pervasive Adenine N6-methylation of Active Genes in Fungi.</title>
        <authorList>
            <consortium name="DOE Joint Genome Institute"/>
            <person name="Mondo S.J."/>
            <person name="Dannebaum R.O."/>
            <person name="Kuo R.C."/>
            <person name="Labutti K."/>
            <person name="Haridas S."/>
            <person name="Kuo A."/>
            <person name="Salamov A."/>
            <person name="Ahrendt S.R."/>
            <person name="Lipzen A."/>
            <person name="Sullivan W."/>
            <person name="Andreopoulos W.B."/>
            <person name="Clum A."/>
            <person name="Lindquist E."/>
            <person name="Daum C."/>
            <person name="Ramamoorthy G.K."/>
            <person name="Gryganskyi A."/>
            <person name="Culley D."/>
            <person name="Magnuson J.K."/>
            <person name="James T.Y."/>
            <person name="O'Malley M.A."/>
            <person name="Stajich J.E."/>
            <person name="Spatafora J.W."/>
            <person name="Visel A."/>
            <person name="Grigoriev I.V."/>
        </authorList>
    </citation>
    <scope>NUCLEOTIDE SEQUENCE [LARGE SCALE GENOMIC DNA]</scope>
    <source>
        <strain evidence="1 2">NRRL 3116</strain>
    </source>
</reference>
<comment type="caution">
    <text evidence="1">The sequence shown here is derived from an EMBL/GenBank/DDBJ whole genome shotgun (WGS) entry which is preliminary data.</text>
</comment>
<gene>
    <name evidence="1" type="ORF">BCR41DRAFT_415751</name>
</gene>
<dbReference type="OrthoDB" id="2414517at2759"/>
<organism evidence="1 2">
    <name type="scientific">Lobosporangium transversale</name>
    <dbReference type="NCBI Taxonomy" id="64571"/>
    <lineage>
        <taxon>Eukaryota</taxon>
        <taxon>Fungi</taxon>
        <taxon>Fungi incertae sedis</taxon>
        <taxon>Mucoromycota</taxon>
        <taxon>Mortierellomycotina</taxon>
        <taxon>Mortierellomycetes</taxon>
        <taxon>Mortierellales</taxon>
        <taxon>Mortierellaceae</taxon>
        <taxon>Lobosporangium</taxon>
    </lineage>
</organism>
<dbReference type="EMBL" id="MCFF01000072">
    <property type="protein sequence ID" value="ORY98260.1"/>
    <property type="molecule type" value="Genomic_DNA"/>
</dbReference>
<dbReference type="AlphaFoldDB" id="A0A1Y2G6J7"/>
<name>A0A1Y2G6J7_9FUNG</name>
<evidence type="ECO:0000313" key="2">
    <source>
        <dbReference type="Proteomes" id="UP000193648"/>
    </source>
</evidence>
<proteinExistence type="predicted"/>
<protein>
    <submittedName>
        <fullName evidence="1">Uncharacterized protein</fullName>
    </submittedName>
</protein>
<sequence>DTKTATLAEFHLFLEKYFDQFAEDKDLKIFLHLPGSSIPTMLISDPQLRSILAIAKESSWKNLVISLDNPGKSFSKFTWKEVMEEYNVGKGPEFLPLFDIEPRAMTDDEKLMLEEIIKECSRKNEAYIFGPSSSEFTRNSIVDSFMVGAMQFYKADMYLEQQELITGLRGHGPVDFAVLDRIHQSQVLGVTEVKKDDHVKGMAQNIVQLDVALQQKKRKRTEADDDGQERPATRIKSFGIVTDAFKWTFVECTMEEDDSLTYKAKEVLRDLRLKEEETLREDAETLFCYVLSLYDRMKDEIFFMIKPT</sequence>
<dbReference type="Proteomes" id="UP000193648">
    <property type="component" value="Unassembled WGS sequence"/>
</dbReference>
<dbReference type="GeneID" id="33571361"/>
<accession>A0A1Y2G6J7</accession>
<dbReference type="RefSeq" id="XP_021875689.1">
    <property type="nucleotide sequence ID" value="XM_022029518.1"/>
</dbReference>